<dbReference type="FunFam" id="3.40.30.10:FF:000032">
    <property type="entry name" value="Protein disulfide-isomerase A6 homolog"/>
    <property type="match status" value="1"/>
</dbReference>
<evidence type="ECO:0000313" key="12">
    <source>
        <dbReference type="EMBL" id="KAL1584272.1"/>
    </source>
</evidence>
<dbReference type="InterPro" id="IPR036356">
    <property type="entry name" value="ERp29_C_sf"/>
</dbReference>
<dbReference type="Gene3D" id="3.40.30.10">
    <property type="entry name" value="Glutaredoxin"/>
    <property type="match status" value="2"/>
</dbReference>
<dbReference type="PANTHER" id="PTHR45672:SF11">
    <property type="entry name" value="PROTEIN DISULFIDE-ISOMERASE C17H9.14C"/>
    <property type="match status" value="1"/>
</dbReference>
<protein>
    <recommendedName>
        <fullName evidence="3">protein disulfide-isomerase</fullName>
        <ecNumber evidence="3">5.3.4.1</ecNumber>
    </recommendedName>
</protein>
<reference evidence="12 13" key="1">
    <citation type="journal article" date="2020" name="Microbiol. Resour. Announc.">
        <title>Draft Genome Sequence of a Cladosporium Species Isolated from the Mesophotic Ascidian Didemnum maculosum.</title>
        <authorList>
            <person name="Gioti A."/>
            <person name="Siaperas R."/>
            <person name="Nikolaivits E."/>
            <person name="Le Goff G."/>
            <person name="Ouazzani J."/>
            <person name="Kotoulas G."/>
            <person name="Topakas E."/>
        </authorList>
    </citation>
    <scope>NUCLEOTIDE SEQUENCE [LARGE SCALE GENOMIC DNA]</scope>
    <source>
        <strain evidence="12 13">TM138-S3</strain>
    </source>
</reference>
<dbReference type="NCBIfam" id="TIGR01126">
    <property type="entry name" value="pdi_dom"/>
    <property type="match status" value="2"/>
</dbReference>
<comment type="caution">
    <text evidence="12">The sequence shown here is derived from an EMBL/GenBank/DDBJ whole genome shotgun (WGS) entry which is preliminary data.</text>
</comment>
<evidence type="ECO:0000256" key="5">
    <source>
        <dbReference type="ARBA" id="ARBA00022737"/>
    </source>
</evidence>
<evidence type="ECO:0000256" key="2">
    <source>
        <dbReference type="ARBA" id="ARBA00006347"/>
    </source>
</evidence>
<evidence type="ECO:0000256" key="4">
    <source>
        <dbReference type="ARBA" id="ARBA00022729"/>
    </source>
</evidence>
<comment type="catalytic activity">
    <reaction evidence="1">
        <text>Catalyzes the rearrangement of -S-S- bonds in proteins.</text>
        <dbReference type="EC" id="5.3.4.1"/>
    </reaction>
</comment>
<evidence type="ECO:0000256" key="1">
    <source>
        <dbReference type="ARBA" id="ARBA00001182"/>
    </source>
</evidence>
<dbReference type="Pfam" id="PF07749">
    <property type="entry name" value="ERp29"/>
    <property type="match status" value="1"/>
</dbReference>
<feature type="signal peptide" evidence="10">
    <location>
        <begin position="1"/>
        <end position="19"/>
    </location>
</feature>
<evidence type="ECO:0000256" key="9">
    <source>
        <dbReference type="RuleBase" id="RU004208"/>
    </source>
</evidence>
<name>A0AB34KKJ7_9PEZI</name>
<evidence type="ECO:0000256" key="7">
    <source>
        <dbReference type="ARBA" id="ARBA00023235"/>
    </source>
</evidence>
<organism evidence="12 13">
    <name type="scientific">Cladosporium halotolerans</name>
    <dbReference type="NCBI Taxonomy" id="1052096"/>
    <lineage>
        <taxon>Eukaryota</taxon>
        <taxon>Fungi</taxon>
        <taxon>Dikarya</taxon>
        <taxon>Ascomycota</taxon>
        <taxon>Pezizomycotina</taxon>
        <taxon>Dothideomycetes</taxon>
        <taxon>Dothideomycetidae</taxon>
        <taxon>Cladosporiales</taxon>
        <taxon>Cladosporiaceae</taxon>
        <taxon>Cladosporium</taxon>
    </lineage>
</organism>
<keyword evidence="5" id="KW-0677">Repeat</keyword>
<dbReference type="Gene3D" id="1.20.1150.12">
    <property type="entry name" value="Endoplasmic reticulum resident protein 29, C-terminal domain"/>
    <property type="match status" value="1"/>
</dbReference>
<dbReference type="CDD" id="cd02998">
    <property type="entry name" value="PDI_a_ERp38"/>
    <property type="match status" value="1"/>
</dbReference>
<dbReference type="GO" id="GO:0006457">
    <property type="term" value="P:protein folding"/>
    <property type="evidence" value="ECO:0007669"/>
    <property type="project" value="TreeGrafter"/>
</dbReference>
<dbReference type="GO" id="GO:0003756">
    <property type="term" value="F:protein disulfide isomerase activity"/>
    <property type="evidence" value="ECO:0007669"/>
    <property type="project" value="UniProtKB-EC"/>
</dbReference>
<feature type="domain" description="Thioredoxin" evidence="11">
    <location>
        <begin position="11"/>
        <end position="130"/>
    </location>
</feature>
<dbReference type="CDD" id="cd00238">
    <property type="entry name" value="ERp29c"/>
    <property type="match status" value="1"/>
</dbReference>
<evidence type="ECO:0000256" key="8">
    <source>
        <dbReference type="ARBA" id="ARBA00023284"/>
    </source>
</evidence>
<dbReference type="Proteomes" id="UP000803884">
    <property type="component" value="Unassembled WGS sequence"/>
</dbReference>
<dbReference type="PRINTS" id="PR00421">
    <property type="entry name" value="THIOREDOXIN"/>
</dbReference>
<dbReference type="InterPro" id="IPR036249">
    <property type="entry name" value="Thioredoxin-like_sf"/>
</dbReference>
<evidence type="ECO:0000256" key="10">
    <source>
        <dbReference type="SAM" id="SignalP"/>
    </source>
</evidence>
<dbReference type="InterPro" id="IPR017937">
    <property type="entry name" value="Thioredoxin_CS"/>
</dbReference>
<keyword evidence="13" id="KW-1185">Reference proteome</keyword>
<dbReference type="InterPro" id="IPR051063">
    <property type="entry name" value="PDI"/>
</dbReference>
<feature type="domain" description="Thioredoxin" evidence="11">
    <location>
        <begin position="133"/>
        <end position="251"/>
    </location>
</feature>
<evidence type="ECO:0000256" key="3">
    <source>
        <dbReference type="ARBA" id="ARBA00012723"/>
    </source>
</evidence>
<evidence type="ECO:0000256" key="6">
    <source>
        <dbReference type="ARBA" id="ARBA00023157"/>
    </source>
</evidence>
<accession>A0AB34KKJ7</accession>
<sequence>MVRIPSFFTAALALTGASASAVKDLLPGNFDEVVLKSGKPALVEFFAPWCGHCKTLAPVYEELAAAFEHADDKVTIAKVDADAHKELGRKWGVQGFPTLKWFDGKSDKPEDYKSGRDLESLSAFVTSKTGVKTKAKKAAPSAVEMLTDTTFKEKIGAGQDALVAFTAPWCGHCKSLAPTWEKLATDFAQESGVLVAKVDCEAPNAKATAQEAGVKSYPTIKYYPAGSSEAVPYTGGRSEADLVAFLNDKAGTQRTVGGGLSALAGTIPSLDEIVRSLRSGGEKAQAELEKAAAAAKDSYADYYSKVAKKSEENAGYVEKELTRLQNLLKKGGLTADKMDDLMKRSNILNVFKGSEGGKDEL</sequence>
<dbReference type="PROSITE" id="PS51352">
    <property type="entry name" value="THIOREDOXIN_2"/>
    <property type="match status" value="2"/>
</dbReference>
<dbReference type="InterPro" id="IPR005788">
    <property type="entry name" value="PDI_thioredoxin-like_dom"/>
</dbReference>
<dbReference type="SUPFAM" id="SSF47933">
    <property type="entry name" value="ERP29 C domain-like"/>
    <property type="match status" value="1"/>
</dbReference>
<keyword evidence="4 10" id="KW-0732">Signal</keyword>
<keyword evidence="8" id="KW-0676">Redox-active center</keyword>
<keyword evidence="7" id="KW-0413">Isomerase</keyword>
<dbReference type="GO" id="GO:0005783">
    <property type="term" value="C:endoplasmic reticulum"/>
    <property type="evidence" value="ECO:0007669"/>
    <property type="project" value="InterPro"/>
</dbReference>
<evidence type="ECO:0000313" key="13">
    <source>
        <dbReference type="Proteomes" id="UP000803884"/>
    </source>
</evidence>
<dbReference type="PROSITE" id="PS00194">
    <property type="entry name" value="THIOREDOXIN_1"/>
    <property type="match status" value="2"/>
</dbReference>
<dbReference type="EC" id="5.3.4.1" evidence="3"/>
<dbReference type="RefSeq" id="XP_069227378.1">
    <property type="nucleotide sequence ID" value="XM_069375334.1"/>
</dbReference>
<proteinExistence type="inferred from homology"/>
<gene>
    <name evidence="12" type="ORF">WHR41_06729</name>
</gene>
<dbReference type="GeneID" id="96008172"/>
<feature type="chain" id="PRO_5044279164" description="protein disulfide-isomerase" evidence="10">
    <location>
        <begin position="20"/>
        <end position="361"/>
    </location>
</feature>
<comment type="similarity">
    <text evidence="2 9">Belongs to the protein disulfide isomerase family.</text>
</comment>
<dbReference type="EMBL" id="JAAQHG020000027">
    <property type="protein sequence ID" value="KAL1584272.1"/>
    <property type="molecule type" value="Genomic_DNA"/>
</dbReference>
<dbReference type="Pfam" id="PF00085">
    <property type="entry name" value="Thioredoxin"/>
    <property type="match status" value="2"/>
</dbReference>
<dbReference type="InterPro" id="IPR013766">
    <property type="entry name" value="Thioredoxin_domain"/>
</dbReference>
<evidence type="ECO:0000259" key="11">
    <source>
        <dbReference type="PROSITE" id="PS51352"/>
    </source>
</evidence>
<dbReference type="SUPFAM" id="SSF52833">
    <property type="entry name" value="Thioredoxin-like"/>
    <property type="match status" value="2"/>
</dbReference>
<dbReference type="PANTHER" id="PTHR45672">
    <property type="entry name" value="PROTEIN DISULFIDE-ISOMERASE C17H9.14C-RELATED"/>
    <property type="match status" value="1"/>
</dbReference>
<keyword evidence="6" id="KW-1015">Disulfide bond</keyword>
<dbReference type="InterPro" id="IPR011679">
    <property type="entry name" value="ERp29_C"/>
</dbReference>
<dbReference type="AlphaFoldDB" id="A0AB34KKJ7"/>